<reference evidence="1" key="1">
    <citation type="submission" date="2021-08" db="EMBL/GenBank/DDBJ databases">
        <title>WGS assembly of Ceratopteris richardii.</title>
        <authorList>
            <person name="Marchant D.B."/>
            <person name="Chen G."/>
            <person name="Jenkins J."/>
            <person name="Shu S."/>
            <person name="Leebens-Mack J."/>
            <person name="Grimwood J."/>
            <person name="Schmutz J."/>
            <person name="Soltis P."/>
            <person name="Soltis D."/>
            <person name="Chen Z.-H."/>
        </authorList>
    </citation>
    <scope>NUCLEOTIDE SEQUENCE</scope>
    <source>
        <strain evidence="1">Whitten #5841</strain>
        <tissue evidence="1">Leaf</tissue>
    </source>
</reference>
<dbReference type="AlphaFoldDB" id="A0A8T2TVM2"/>
<name>A0A8T2TVM2_CERRI</name>
<dbReference type="Proteomes" id="UP000825935">
    <property type="component" value="Chromosome 10"/>
</dbReference>
<evidence type="ECO:0000313" key="1">
    <source>
        <dbReference type="EMBL" id="KAH7427741.1"/>
    </source>
</evidence>
<dbReference type="EMBL" id="CM035415">
    <property type="protein sequence ID" value="KAH7427741.1"/>
    <property type="molecule type" value="Genomic_DNA"/>
</dbReference>
<organism evidence="1 2">
    <name type="scientific">Ceratopteris richardii</name>
    <name type="common">Triangle waterfern</name>
    <dbReference type="NCBI Taxonomy" id="49495"/>
    <lineage>
        <taxon>Eukaryota</taxon>
        <taxon>Viridiplantae</taxon>
        <taxon>Streptophyta</taxon>
        <taxon>Embryophyta</taxon>
        <taxon>Tracheophyta</taxon>
        <taxon>Polypodiopsida</taxon>
        <taxon>Polypodiidae</taxon>
        <taxon>Polypodiales</taxon>
        <taxon>Pteridineae</taxon>
        <taxon>Pteridaceae</taxon>
        <taxon>Parkerioideae</taxon>
        <taxon>Ceratopteris</taxon>
    </lineage>
</organism>
<gene>
    <name evidence="1" type="ORF">KP509_10G057700</name>
</gene>
<proteinExistence type="predicted"/>
<evidence type="ECO:0000313" key="2">
    <source>
        <dbReference type="Proteomes" id="UP000825935"/>
    </source>
</evidence>
<comment type="caution">
    <text evidence="1">The sequence shown here is derived from an EMBL/GenBank/DDBJ whole genome shotgun (WGS) entry which is preliminary data.</text>
</comment>
<sequence length="157" mass="17663">MALQVCNSFIRGSDSRLVFPVATEKRKNLCLRISAASLRQVNQESHGQDKGPGLPHTWLTFLTRLSWKSPGDRLRKDANVICTNTAVIPDGVVEILDTDTESERVRNSSKKASISRTRAWLTPQIASELKKKLREFESFHDLLYHSALASRMAGRDN</sequence>
<accession>A0A8T2TVM2</accession>
<protein>
    <submittedName>
        <fullName evidence="1">Uncharacterized protein</fullName>
    </submittedName>
</protein>
<keyword evidence="2" id="KW-1185">Reference proteome</keyword>
<dbReference type="OrthoDB" id="1913905at2759"/>